<proteinExistence type="inferred from homology"/>
<keyword evidence="4 12" id="KW-0812">Transmembrane</keyword>
<comment type="function">
    <text evidence="12">Component of the F(0) channel, it forms part of the peripheral stalk, linking F(1) to F(0).</text>
</comment>
<name>A0A9D1VU31_9FIRM</name>
<dbReference type="GO" id="GO:0005886">
    <property type="term" value="C:plasma membrane"/>
    <property type="evidence" value="ECO:0007669"/>
    <property type="project" value="UniProtKB-SubCell"/>
</dbReference>
<keyword evidence="2 12" id="KW-0813">Transport</keyword>
<dbReference type="GO" id="GO:0012505">
    <property type="term" value="C:endomembrane system"/>
    <property type="evidence" value="ECO:0007669"/>
    <property type="project" value="UniProtKB-SubCell"/>
</dbReference>
<evidence type="ECO:0000313" key="16">
    <source>
        <dbReference type="Proteomes" id="UP000824249"/>
    </source>
</evidence>
<evidence type="ECO:0000256" key="8">
    <source>
        <dbReference type="ARBA" id="ARBA00023136"/>
    </source>
</evidence>
<sequence>MLMTMAESRLLAVSLSEIFEPSSIIFHLIALVILTVGLYLLLFRPVKRMIKQRQEKIRKIEKENADLNEEVKEMKSGIERVLTDAKKEAAAIQENAVKVANQKADDIVSSARRQAKNLVERTEQAMEEEYRKLQEDIEGQIADVSLAVAQKVLAREITPEDDKKLIEDCLAQWSKD</sequence>
<evidence type="ECO:0000256" key="13">
    <source>
        <dbReference type="RuleBase" id="RU003848"/>
    </source>
</evidence>
<dbReference type="PANTHER" id="PTHR33445:SF2">
    <property type="entry name" value="ATP SYNTHASE SUBUNIT B', CHLOROPLASTIC"/>
    <property type="match status" value="1"/>
</dbReference>
<dbReference type="Proteomes" id="UP000824249">
    <property type="component" value="Unassembled WGS sequence"/>
</dbReference>
<accession>A0A9D1VU31</accession>
<evidence type="ECO:0000256" key="5">
    <source>
        <dbReference type="ARBA" id="ARBA00022781"/>
    </source>
</evidence>
<keyword evidence="8 12" id="KW-0472">Membrane</keyword>
<dbReference type="Pfam" id="PF00430">
    <property type="entry name" value="ATP-synt_B"/>
    <property type="match status" value="1"/>
</dbReference>
<keyword evidence="12" id="KW-1003">Cell membrane</keyword>
<dbReference type="InterPro" id="IPR050059">
    <property type="entry name" value="ATP_synthase_B_chain"/>
</dbReference>
<dbReference type="PANTHER" id="PTHR33445">
    <property type="entry name" value="ATP SYNTHASE SUBUNIT B', CHLOROPLASTIC"/>
    <property type="match status" value="1"/>
</dbReference>
<dbReference type="NCBIfam" id="TIGR01144">
    <property type="entry name" value="ATP_synt_b"/>
    <property type="match status" value="1"/>
</dbReference>
<comment type="function">
    <text evidence="10 12">F(1)F(0) ATP synthase produces ATP from ADP in the presence of a proton or sodium gradient. F-type ATPases consist of two structural domains, F(1) containing the extramembraneous catalytic core and F(0) containing the membrane proton channel, linked together by a central stalk and a peripheral stalk. During catalysis, ATP synthesis in the catalytic domain of F(1) is coupled via a rotary mechanism of the central stalk subunits to proton translocation.</text>
</comment>
<dbReference type="HAMAP" id="MF_01398">
    <property type="entry name" value="ATP_synth_b_bprime"/>
    <property type="match status" value="1"/>
</dbReference>
<dbReference type="GO" id="GO:0046961">
    <property type="term" value="F:proton-transporting ATPase activity, rotational mechanism"/>
    <property type="evidence" value="ECO:0007669"/>
    <property type="project" value="TreeGrafter"/>
</dbReference>
<dbReference type="GO" id="GO:0045259">
    <property type="term" value="C:proton-transporting ATP synthase complex"/>
    <property type="evidence" value="ECO:0007669"/>
    <property type="project" value="UniProtKB-KW"/>
</dbReference>
<evidence type="ECO:0000256" key="14">
    <source>
        <dbReference type="SAM" id="Coils"/>
    </source>
</evidence>
<dbReference type="CDD" id="cd06503">
    <property type="entry name" value="ATP-synt_Fo_b"/>
    <property type="match status" value="1"/>
</dbReference>
<evidence type="ECO:0000256" key="10">
    <source>
        <dbReference type="ARBA" id="ARBA00025198"/>
    </source>
</evidence>
<keyword evidence="7 12" id="KW-0406">Ion transport</keyword>
<reference evidence="15" key="2">
    <citation type="submission" date="2021-04" db="EMBL/GenBank/DDBJ databases">
        <authorList>
            <person name="Gilroy R."/>
        </authorList>
    </citation>
    <scope>NUCLEOTIDE SEQUENCE</scope>
    <source>
        <strain evidence="15">26628</strain>
    </source>
</reference>
<keyword evidence="14" id="KW-0175">Coiled coil</keyword>
<evidence type="ECO:0000256" key="4">
    <source>
        <dbReference type="ARBA" id="ARBA00022692"/>
    </source>
</evidence>
<evidence type="ECO:0000313" key="15">
    <source>
        <dbReference type="EMBL" id="HIX46848.1"/>
    </source>
</evidence>
<evidence type="ECO:0000256" key="6">
    <source>
        <dbReference type="ARBA" id="ARBA00022989"/>
    </source>
</evidence>
<dbReference type="InterPro" id="IPR005864">
    <property type="entry name" value="ATP_synth_F0_bsu_bac"/>
</dbReference>
<organism evidence="15 16">
    <name type="scientific">Candidatus Borkfalkia faecigallinarum</name>
    <dbReference type="NCBI Taxonomy" id="2838509"/>
    <lineage>
        <taxon>Bacteria</taxon>
        <taxon>Bacillati</taxon>
        <taxon>Bacillota</taxon>
        <taxon>Clostridia</taxon>
        <taxon>Christensenellales</taxon>
        <taxon>Christensenellaceae</taxon>
        <taxon>Candidatus Borkfalkia</taxon>
    </lineage>
</organism>
<keyword evidence="9 12" id="KW-0066">ATP synthesis</keyword>
<gene>
    <name evidence="12 15" type="primary">atpF</name>
    <name evidence="15" type="ORF">H9737_04060</name>
</gene>
<evidence type="ECO:0000256" key="1">
    <source>
        <dbReference type="ARBA" id="ARBA00005513"/>
    </source>
</evidence>
<comment type="subunit">
    <text evidence="12">F-type ATPases have 2 components, F(1) - the catalytic core - and F(0) - the membrane proton channel. F(1) has five subunits: alpha(3), beta(3), gamma(1), delta(1), epsilon(1). F(0) has three main subunits: a(1), b(2) and c(10-14). The alpha and beta chains form an alternating ring which encloses part of the gamma chain. F(1) is attached to F(0) by a central stalk formed by the gamma and epsilon chains, while a peripheral stalk is formed by the delta and b chains.</text>
</comment>
<evidence type="ECO:0000256" key="3">
    <source>
        <dbReference type="ARBA" id="ARBA00022547"/>
    </source>
</evidence>
<feature type="coiled-coil region" evidence="14">
    <location>
        <begin position="46"/>
        <end position="143"/>
    </location>
</feature>
<feature type="transmembrane region" description="Helical" evidence="12">
    <location>
        <begin position="24"/>
        <end position="43"/>
    </location>
</feature>
<evidence type="ECO:0000256" key="7">
    <source>
        <dbReference type="ARBA" id="ARBA00023065"/>
    </source>
</evidence>
<comment type="similarity">
    <text evidence="1 12 13">Belongs to the ATPase B chain family.</text>
</comment>
<dbReference type="EMBL" id="DXFD01000060">
    <property type="protein sequence ID" value="HIX46848.1"/>
    <property type="molecule type" value="Genomic_DNA"/>
</dbReference>
<comment type="subcellular location">
    <subcellularLocation>
        <location evidence="12">Cell membrane</location>
        <topology evidence="12">Single-pass membrane protein</topology>
    </subcellularLocation>
    <subcellularLocation>
        <location evidence="11">Endomembrane system</location>
        <topology evidence="11">Single-pass membrane protein</topology>
    </subcellularLocation>
</comment>
<evidence type="ECO:0000256" key="12">
    <source>
        <dbReference type="HAMAP-Rule" id="MF_01398"/>
    </source>
</evidence>
<dbReference type="GO" id="GO:0046933">
    <property type="term" value="F:proton-transporting ATP synthase activity, rotational mechanism"/>
    <property type="evidence" value="ECO:0007669"/>
    <property type="project" value="UniProtKB-UniRule"/>
</dbReference>
<evidence type="ECO:0000256" key="2">
    <source>
        <dbReference type="ARBA" id="ARBA00022448"/>
    </source>
</evidence>
<reference evidence="15" key="1">
    <citation type="journal article" date="2021" name="PeerJ">
        <title>Extensive microbial diversity within the chicken gut microbiome revealed by metagenomics and culture.</title>
        <authorList>
            <person name="Gilroy R."/>
            <person name="Ravi A."/>
            <person name="Getino M."/>
            <person name="Pursley I."/>
            <person name="Horton D.L."/>
            <person name="Alikhan N.F."/>
            <person name="Baker D."/>
            <person name="Gharbi K."/>
            <person name="Hall N."/>
            <person name="Watson M."/>
            <person name="Adriaenssens E.M."/>
            <person name="Foster-Nyarko E."/>
            <person name="Jarju S."/>
            <person name="Secka A."/>
            <person name="Antonio M."/>
            <person name="Oren A."/>
            <person name="Chaudhuri R.R."/>
            <person name="La Ragione R."/>
            <person name="Hildebrand F."/>
            <person name="Pallen M.J."/>
        </authorList>
    </citation>
    <scope>NUCLEOTIDE SEQUENCE</scope>
    <source>
        <strain evidence="15">26628</strain>
    </source>
</reference>
<protein>
    <recommendedName>
        <fullName evidence="12">ATP synthase subunit b</fullName>
    </recommendedName>
    <alternativeName>
        <fullName evidence="12">ATP synthase F(0) sector subunit b</fullName>
    </alternativeName>
    <alternativeName>
        <fullName evidence="12">ATPase subunit I</fullName>
    </alternativeName>
    <alternativeName>
        <fullName evidence="12">F-type ATPase subunit b</fullName>
        <shortName evidence="12">F-ATPase subunit b</shortName>
    </alternativeName>
</protein>
<keyword evidence="5 12" id="KW-0375">Hydrogen ion transport</keyword>
<evidence type="ECO:0000256" key="11">
    <source>
        <dbReference type="ARBA" id="ARBA00037847"/>
    </source>
</evidence>
<keyword evidence="3 12" id="KW-0138">CF(0)</keyword>
<dbReference type="InterPro" id="IPR002146">
    <property type="entry name" value="ATP_synth_b/b'su_bac/chlpt"/>
</dbReference>
<dbReference type="AlphaFoldDB" id="A0A9D1VU31"/>
<evidence type="ECO:0000256" key="9">
    <source>
        <dbReference type="ARBA" id="ARBA00023310"/>
    </source>
</evidence>
<comment type="caution">
    <text evidence="15">The sequence shown here is derived from an EMBL/GenBank/DDBJ whole genome shotgun (WGS) entry which is preliminary data.</text>
</comment>
<keyword evidence="6 12" id="KW-1133">Transmembrane helix</keyword>